<organism evidence="1 2">
    <name type="scientific">Niastella vici</name>
    <dbReference type="NCBI Taxonomy" id="1703345"/>
    <lineage>
        <taxon>Bacteria</taxon>
        <taxon>Pseudomonadati</taxon>
        <taxon>Bacteroidota</taxon>
        <taxon>Chitinophagia</taxon>
        <taxon>Chitinophagales</taxon>
        <taxon>Chitinophagaceae</taxon>
        <taxon>Niastella</taxon>
    </lineage>
</organism>
<dbReference type="STRING" id="1703345.A3860_00760"/>
<dbReference type="EMBL" id="LVYD01000001">
    <property type="protein sequence ID" value="OQP66923.1"/>
    <property type="molecule type" value="Genomic_DNA"/>
</dbReference>
<accession>A0A1V9G8H9</accession>
<name>A0A1V9G8H9_9BACT</name>
<dbReference type="PANTHER" id="PTHR40037">
    <property type="entry name" value="PHOSPHOESTERASE YJCG-RELATED"/>
    <property type="match status" value="1"/>
</dbReference>
<dbReference type="SUPFAM" id="SSF55144">
    <property type="entry name" value="LigT-like"/>
    <property type="match status" value="1"/>
</dbReference>
<evidence type="ECO:0000313" key="1">
    <source>
        <dbReference type="EMBL" id="OQP66923.1"/>
    </source>
</evidence>
<evidence type="ECO:0008006" key="3">
    <source>
        <dbReference type="Google" id="ProtNLM"/>
    </source>
</evidence>
<gene>
    <name evidence="1" type="ORF">A3860_00760</name>
</gene>
<dbReference type="RefSeq" id="WP_081144623.1">
    <property type="nucleotide sequence ID" value="NZ_LVYD01000001.1"/>
</dbReference>
<dbReference type="PANTHER" id="PTHR40037:SF1">
    <property type="entry name" value="PHOSPHOESTERASE SAOUHSC_00951-RELATED"/>
    <property type="match status" value="1"/>
</dbReference>
<dbReference type="AlphaFoldDB" id="A0A1V9G8H9"/>
<dbReference type="Pfam" id="PF13563">
    <property type="entry name" value="2_5_RNA_ligase2"/>
    <property type="match status" value="1"/>
</dbReference>
<reference evidence="1 2" key="1">
    <citation type="submission" date="2016-03" db="EMBL/GenBank/DDBJ databases">
        <title>Niastella vici sp. nov., isolated from farmland soil.</title>
        <authorList>
            <person name="Chen L."/>
            <person name="Wang D."/>
            <person name="Yang S."/>
            <person name="Wang G."/>
        </authorList>
    </citation>
    <scope>NUCLEOTIDE SEQUENCE [LARGE SCALE GENOMIC DNA]</scope>
    <source>
        <strain evidence="1 2">DJ57</strain>
    </source>
</reference>
<dbReference type="OrthoDB" id="1951600at2"/>
<dbReference type="InterPro" id="IPR009097">
    <property type="entry name" value="Cyclic_Pdiesterase"/>
</dbReference>
<comment type="caution">
    <text evidence="1">The sequence shown here is derived from an EMBL/GenBank/DDBJ whole genome shotgun (WGS) entry which is preliminary data.</text>
</comment>
<protein>
    <recommendedName>
        <fullName evidence="3">2'-5' RNA ligase</fullName>
    </recommendedName>
</protein>
<proteinExistence type="predicted"/>
<evidence type="ECO:0000313" key="2">
    <source>
        <dbReference type="Proteomes" id="UP000192796"/>
    </source>
</evidence>
<keyword evidence="2" id="KW-1185">Reference proteome</keyword>
<dbReference type="Proteomes" id="UP000192796">
    <property type="component" value="Unassembled WGS sequence"/>
</dbReference>
<sequence>MKINIQSIPGCRINEYMLVLNPHEELRNKITKLRSEFSETYKNSAALLNKPHIALVRFTQLEMMEERIVNRLKVVGMGFQPFKLSLKDYGSFPSHTIYINVTTKIPVNNLVREIRGAQRLMKLDAEHKPHFIDEPFIVLGRRLMPWQYEKGWLEFSHRHFTGSFIADNMLLIKRRIGDRSWQIAQRFDFMNLPVTTKQGELFV</sequence>
<dbReference type="Gene3D" id="3.90.1140.10">
    <property type="entry name" value="Cyclic phosphodiesterase"/>
    <property type="match status" value="1"/>
</dbReference>
<dbReference type="InterPro" id="IPR050580">
    <property type="entry name" value="2H_phosphoesterase_YjcG-like"/>
</dbReference>